<dbReference type="InterPro" id="IPR001288">
    <property type="entry name" value="Translation_initiation_fac_3"/>
</dbReference>
<accession>A0ABS1W9V5</accession>
<dbReference type="RefSeq" id="WP_203111034.1">
    <property type="nucleotide sequence ID" value="NZ_JADOBG010000020.1"/>
</dbReference>
<dbReference type="PROSITE" id="PS00938">
    <property type="entry name" value="IF3"/>
    <property type="match status" value="1"/>
</dbReference>
<keyword evidence="3 4" id="KW-0648">Protein biosynthesis</keyword>
<gene>
    <name evidence="4 9" type="primary">infC</name>
    <name evidence="9" type="ORF">I5282_06095</name>
</gene>
<evidence type="ECO:0000256" key="6">
    <source>
        <dbReference type="RuleBase" id="RU000646"/>
    </source>
</evidence>
<dbReference type="Proteomes" id="UP000809910">
    <property type="component" value="Unassembled WGS sequence"/>
</dbReference>
<dbReference type="InterPro" id="IPR036788">
    <property type="entry name" value="T_IF-3_C_sf"/>
</dbReference>
<evidence type="ECO:0000259" key="7">
    <source>
        <dbReference type="Pfam" id="PF00707"/>
    </source>
</evidence>
<sequence>MSAPTKRENDRARINEQINVPEVRLIDVDGNQAGIVSTREALRAAEEGGLDLVEISPTAKPPVCRIMDYGKFLFELSKKQAEAKKKQKQIQVKELKFRPTTEDGDYQVKLRNLIRFLNHGDKVKITLRFRGREMAHQELGMKILERIQLDTADVAVVEQHAKREGRQLLMVLSPKKTK</sequence>
<dbReference type="PANTHER" id="PTHR10938:SF0">
    <property type="entry name" value="TRANSLATION INITIATION FACTOR IF-3, MITOCHONDRIAL"/>
    <property type="match status" value="1"/>
</dbReference>
<dbReference type="InterPro" id="IPR019815">
    <property type="entry name" value="Translation_initiation_fac_3_C"/>
</dbReference>
<keyword evidence="2 4" id="KW-0396">Initiation factor</keyword>
<dbReference type="GO" id="GO:0003743">
    <property type="term" value="F:translation initiation factor activity"/>
    <property type="evidence" value="ECO:0007669"/>
    <property type="project" value="UniProtKB-KW"/>
</dbReference>
<evidence type="ECO:0000256" key="3">
    <source>
        <dbReference type="ARBA" id="ARBA00022917"/>
    </source>
</evidence>
<dbReference type="Pfam" id="PF00707">
    <property type="entry name" value="IF3_C"/>
    <property type="match status" value="1"/>
</dbReference>
<evidence type="ECO:0000313" key="9">
    <source>
        <dbReference type="EMBL" id="MBL7526141.1"/>
    </source>
</evidence>
<evidence type="ECO:0000256" key="2">
    <source>
        <dbReference type="ARBA" id="ARBA00022540"/>
    </source>
</evidence>
<keyword evidence="4" id="KW-0963">Cytoplasm</keyword>
<comment type="caution">
    <text evidence="9">The sequence shown here is derived from an EMBL/GenBank/DDBJ whole genome shotgun (WGS) entry which is preliminary data.</text>
</comment>
<keyword evidence="10" id="KW-1185">Reference proteome</keyword>
<dbReference type="Gene3D" id="3.30.110.10">
    <property type="entry name" value="Translation initiation factor 3 (IF-3), C-terminal domain"/>
    <property type="match status" value="1"/>
</dbReference>
<feature type="domain" description="Translation initiation factor 3 C-terminal" evidence="7">
    <location>
        <begin position="90"/>
        <end position="175"/>
    </location>
</feature>
<protein>
    <recommendedName>
        <fullName evidence="4 5">Translation initiation factor IF-3</fullName>
    </recommendedName>
</protein>
<dbReference type="NCBIfam" id="TIGR00168">
    <property type="entry name" value="infC"/>
    <property type="match status" value="1"/>
</dbReference>
<dbReference type="SUPFAM" id="SSF55200">
    <property type="entry name" value="Translation initiation factor IF3, C-terminal domain"/>
    <property type="match status" value="1"/>
</dbReference>
<reference evidence="9 10" key="1">
    <citation type="submission" date="2020-12" db="EMBL/GenBank/DDBJ databases">
        <title>WGS of Legionella: environmental sample.</title>
        <authorList>
            <person name="Cristino S."/>
            <person name="Girolamini L."/>
            <person name="Salaris S."/>
            <person name="Pascale M.R."/>
            <person name="Mazzotta M."/>
            <person name="Orsini M."/>
            <person name="Grottola A."/>
        </authorList>
    </citation>
    <scope>NUCLEOTIDE SEQUENCE [LARGE SCALE GENOMIC DNA]</scope>
    <source>
        <strain evidence="9 10">30cs62</strain>
    </source>
</reference>
<feature type="domain" description="Translation initiation factor 3 N-terminal" evidence="8">
    <location>
        <begin position="14"/>
        <end position="83"/>
    </location>
</feature>
<evidence type="ECO:0000256" key="4">
    <source>
        <dbReference type="HAMAP-Rule" id="MF_00080"/>
    </source>
</evidence>
<dbReference type="Gene3D" id="3.10.20.80">
    <property type="entry name" value="Translation initiation factor 3 (IF-3), N-terminal domain"/>
    <property type="match status" value="1"/>
</dbReference>
<evidence type="ECO:0000256" key="1">
    <source>
        <dbReference type="ARBA" id="ARBA00005439"/>
    </source>
</evidence>
<dbReference type="InterPro" id="IPR019814">
    <property type="entry name" value="Translation_initiation_fac_3_N"/>
</dbReference>
<name>A0ABS1W9V5_9GAMM</name>
<evidence type="ECO:0000313" key="10">
    <source>
        <dbReference type="Proteomes" id="UP000809910"/>
    </source>
</evidence>
<dbReference type="InterPro" id="IPR019813">
    <property type="entry name" value="Translation_initiation_fac3_CS"/>
</dbReference>
<comment type="subcellular location">
    <subcellularLocation>
        <location evidence="4 6">Cytoplasm</location>
    </subcellularLocation>
</comment>
<proteinExistence type="inferred from homology"/>
<evidence type="ECO:0000259" key="8">
    <source>
        <dbReference type="Pfam" id="PF05198"/>
    </source>
</evidence>
<dbReference type="Pfam" id="PF05198">
    <property type="entry name" value="IF3_N"/>
    <property type="match status" value="1"/>
</dbReference>
<dbReference type="SUPFAM" id="SSF54364">
    <property type="entry name" value="Translation initiation factor IF3, N-terminal domain"/>
    <property type="match status" value="1"/>
</dbReference>
<organism evidence="9 10">
    <name type="scientific">Legionella bononiensis</name>
    <dbReference type="NCBI Taxonomy" id="2793102"/>
    <lineage>
        <taxon>Bacteria</taxon>
        <taxon>Pseudomonadati</taxon>
        <taxon>Pseudomonadota</taxon>
        <taxon>Gammaproteobacteria</taxon>
        <taxon>Legionellales</taxon>
        <taxon>Legionellaceae</taxon>
        <taxon>Legionella</taxon>
    </lineage>
</organism>
<comment type="function">
    <text evidence="4 6">IF-3 binds to the 30S ribosomal subunit and shifts the equilibrium between 70S ribosomes and their 50S and 30S subunits in favor of the free subunits, thus enhancing the availability of 30S subunits on which protein synthesis initiation begins.</text>
</comment>
<comment type="subunit">
    <text evidence="4 6">Monomer.</text>
</comment>
<dbReference type="InterPro" id="IPR036787">
    <property type="entry name" value="T_IF-3_N_sf"/>
</dbReference>
<dbReference type="PANTHER" id="PTHR10938">
    <property type="entry name" value="TRANSLATION INITIATION FACTOR IF-3"/>
    <property type="match status" value="1"/>
</dbReference>
<dbReference type="EMBL" id="JADWVN010000009">
    <property type="protein sequence ID" value="MBL7526141.1"/>
    <property type="molecule type" value="Genomic_DNA"/>
</dbReference>
<comment type="similarity">
    <text evidence="1 4 6">Belongs to the IF-3 family.</text>
</comment>
<dbReference type="HAMAP" id="MF_00080">
    <property type="entry name" value="IF_3"/>
    <property type="match status" value="1"/>
</dbReference>
<evidence type="ECO:0000256" key="5">
    <source>
        <dbReference type="NCBIfam" id="TIGR00168"/>
    </source>
</evidence>